<dbReference type="AlphaFoldDB" id="A0A024TPV6"/>
<dbReference type="GO" id="GO:0051260">
    <property type="term" value="P:protein homooligomerization"/>
    <property type="evidence" value="ECO:0007669"/>
    <property type="project" value="InterPro"/>
</dbReference>
<accession>A0A024TPV6</accession>
<dbReference type="InterPro" id="IPR003131">
    <property type="entry name" value="T1-type_BTB"/>
</dbReference>
<feature type="region of interest" description="Disordered" evidence="1">
    <location>
        <begin position="118"/>
        <end position="140"/>
    </location>
</feature>
<feature type="domain" description="Potassium channel tetramerisation-type BTB" evidence="2">
    <location>
        <begin position="2"/>
        <end position="83"/>
    </location>
</feature>
<dbReference type="VEuPathDB" id="FungiDB:H310_11080"/>
<dbReference type="Pfam" id="PF02214">
    <property type="entry name" value="BTB_2"/>
    <property type="match status" value="1"/>
</dbReference>
<dbReference type="SUPFAM" id="SSF54695">
    <property type="entry name" value="POZ domain"/>
    <property type="match status" value="1"/>
</dbReference>
<dbReference type="InterPro" id="IPR011333">
    <property type="entry name" value="SKP1/BTB/POZ_sf"/>
</dbReference>
<reference evidence="3" key="1">
    <citation type="submission" date="2013-12" db="EMBL/GenBank/DDBJ databases">
        <title>The Genome Sequence of Aphanomyces invadans NJM9701.</title>
        <authorList>
            <consortium name="The Broad Institute Genomics Platform"/>
            <person name="Russ C."/>
            <person name="Tyler B."/>
            <person name="van West P."/>
            <person name="Dieguez-Uribeondo J."/>
            <person name="Young S.K."/>
            <person name="Zeng Q."/>
            <person name="Gargeya S."/>
            <person name="Fitzgerald M."/>
            <person name="Abouelleil A."/>
            <person name="Alvarado L."/>
            <person name="Chapman S.B."/>
            <person name="Gainer-Dewar J."/>
            <person name="Goldberg J."/>
            <person name="Griggs A."/>
            <person name="Gujja S."/>
            <person name="Hansen M."/>
            <person name="Howarth C."/>
            <person name="Imamovic A."/>
            <person name="Ireland A."/>
            <person name="Larimer J."/>
            <person name="McCowan C."/>
            <person name="Murphy C."/>
            <person name="Pearson M."/>
            <person name="Poon T.W."/>
            <person name="Priest M."/>
            <person name="Roberts A."/>
            <person name="Saif S."/>
            <person name="Shea T."/>
            <person name="Sykes S."/>
            <person name="Wortman J."/>
            <person name="Nusbaum C."/>
            <person name="Birren B."/>
        </authorList>
    </citation>
    <scope>NUCLEOTIDE SEQUENCE [LARGE SCALE GENOMIC DNA]</scope>
    <source>
        <strain evidence="3">NJM9701</strain>
    </source>
</reference>
<evidence type="ECO:0000259" key="2">
    <source>
        <dbReference type="Pfam" id="PF02214"/>
    </source>
</evidence>
<dbReference type="Gene3D" id="3.30.710.10">
    <property type="entry name" value="Potassium Channel Kv1.1, Chain A"/>
    <property type="match status" value="1"/>
</dbReference>
<organism evidence="3">
    <name type="scientific">Aphanomyces invadans</name>
    <dbReference type="NCBI Taxonomy" id="157072"/>
    <lineage>
        <taxon>Eukaryota</taxon>
        <taxon>Sar</taxon>
        <taxon>Stramenopiles</taxon>
        <taxon>Oomycota</taxon>
        <taxon>Saprolegniomycetes</taxon>
        <taxon>Saprolegniales</taxon>
        <taxon>Verrucalvaceae</taxon>
        <taxon>Aphanomyces</taxon>
    </lineage>
</organism>
<protein>
    <recommendedName>
        <fullName evidence="2">Potassium channel tetramerisation-type BTB domain-containing protein</fullName>
    </recommendedName>
</protein>
<gene>
    <name evidence="3" type="ORF">H310_11080</name>
</gene>
<name>A0A024TPV6_9STRA</name>
<proteinExistence type="predicted"/>
<dbReference type="RefSeq" id="XP_008875854.1">
    <property type="nucleotide sequence ID" value="XM_008877632.1"/>
</dbReference>
<evidence type="ECO:0000313" key="3">
    <source>
        <dbReference type="EMBL" id="ETV95661.1"/>
    </source>
</evidence>
<sequence length="174" mass="19276">MVELNVGGTSFVTTTTTLMACGHSVFQGLLDGRSSGPIFVDWSPRAFAHVLKGLRTQSFHFVDKLADADRDEVLDALAYLKLDVTQCGYTAPNDDAKVGEPMVCPSKRRATERFEEMPAVGDPESGTRFSTTPPPDAIARKHKARARLEEAVRLEKQARKLRKKAHINYDDNLD</sequence>
<dbReference type="EMBL" id="KI913980">
    <property type="protein sequence ID" value="ETV95661.1"/>
    <property type="molecule type" value="Genomic_DNA"/>
</dbReference>
<dbReference type="GeneID" id="20088130"/>
<evidence type="ECO:0000256" key="1">
    <source>
        <dbReference type="SAM" id="MobiDB-lite"/>
    </source>
</evidence>
<dbReference type="OrthoDB" id="79493at2759"/>